<dbReference type="PANTHER" id="PTHR12137">
    <property type="entry name" value="CARBOHYDRATE SULFOTRANSFERASE"/>
    <property type="match status" value="1"/>
</dbReference>
<evidence type="ECO:0000313" key="8">
    <source>
        <dbReference type="EMBL" id="KAA0019349.1"/>
    </source>
</evidence>
<evidence type="ECO:0000313" key="9">
    <source>
        <dbReference type="Proteomes" id="UP000466024"/>
    </source>
</evidence>
<evidence type="ECO:0000256" key="7">
    <source>
        <dbReference type="ARBA" id="ARBA00023180"/>
    </source>
</evidence>
<dbReference type="InterPro" id="IPR027417">
    <property type="entry name" value="P-loop_NTPase"/>
</dbReference>
<keyword evidence="3" id="KW-0812">Transmembrane</keyword>
<evidence type="ECO:0000256" key="5">
    <source>
        <dbReference type="ARBA" id="ARBA00023034"/>
    </source>
</evidence>
<evidence type="ECO:0000256" key="3">
    <source>
        <dbReference type="ARBA" id="ARBA00022692"/>
    </source>
</evidence>
<gene>
    <name evidence="8" type="ORF">F0A16_08475</name>
</gene>
<sequence>MSGTSTQSGDVGRLGENDMAKISKYRMVSSMLIPIIGPAKSENLINHIKDPYSRWEDQFQCIFVHVPKAAGKAISRSLLDAPNGTGHNKLRCYERNRQKYDAYRKVSVVRNPWDRLVSAFFYLRSLDARSNGGAFFRRHIGSDVEFQTFIQRLENPDYRQTILEWEHFTPQKRFLVRRDGQLGVDFIARFESLPSDFETMKTMINPEASDLARVNASKRDSYENYYDESLKSIVRSAYAEDIDAFEYTF</sequence>
<keyword evidence="5" id="KW-0333">Golgi apparatus</keyword>
<comment type="subcellular location">
    <subcellularLocation>
        <location evidence="1">Golgi apparatus membrane</location>
        <topology evidence="1">Single-pass type II membrane protein</topology>
    </subcellularLocation>
</comment>
<dbReference type="Gene3D" id="3.40.50.300">
    <property type="entry name" value="P-loop containing nucleotide triphosphate hydrolases"/>
    <property type="match status" value="1"/>
</dbReference>
<dbReference type="EMBL" id="VTPX01000003">
    <property type="protein sequence ID" value="KAA0019349.1"/>
    <property type="molecule type" value="Genomic_DNA"/>
</dbReference>
<evidence type="ECO:0000256" key="6">
    <source>
        <dbReference type="ARBA" id="ARBA00023136"/>
    </source>
</evidence>
<dbReference type="GO" id="GO:0008146">
    <property type="term" value="F:sulfotransferase activity"/>
    <property type="evidence" value="ECO:0007669"/>
    <property type="project" value="InterPro"/>
</dbReference>
<dbReference type="SUPFAM" id="SSF52540">
    <property type="entry name" value="P-loop containing nucleoside triphosphate hydrolases"/>
    <property type="match status" value="1"/>
</dbReference>
<proteinExistence type="predicted"/>
<dbReference type="InterPro" id="IPR005331">
    <property type="entry name" value="Sulfotransferase"/>
</dbReference>
<evidence type="ECO:0000256" key="2">
    <source>
        <dbReference type="ARBA" id="ARBA00022679"/>
    </source>
</evidence>
<dbReference type="InterPro" id="IPR018011">
    <property type="entry name" value="Carb_sulfotrans_8-10"/>
</dbReference>
<dbReference type="Pfam" id="PF03567">
    <property type="entry name" value="Sulfotransfer_2"/>
    <property type="match status" value="1"/>
</dbReference>
<keyword evidence="2 8" id="KW-0808">Transferase</keyword>
<organism evidence="8 9">
    <name type="scientific">Salinicola corii</name>
    <dbReference type="NCBI Taxonomy" id="2606937"/>
    <lineage>
        <taxon>Bacteria</taxon>
        <taxon>Pseudomonadati</taxon>
        <taxon>Pseudomonadota</taxon>
        <taxon>Gammaproteobacteria</taxon>
        <taxon>Oceanospirillales</taxon>
        <taxon>Halomonadaceae</taxon>
        <taxon>Salinicola</taxon>
    </lineage>
</organism>
<dbReference type="PANTHER" id="PTHR12137:SF54">
    <property type="entry name" value="CARBOHYDRATE SULFOTRANSFERASE"/>
    <property type="match status" value="1"/>
</dbReference>
<dbReference type="GO" id="GO:0016020">
    <property type="term" value="C:membrane"/>
    <property type="evidence" value="ECO:0007669"/>
    <property type="project" value="InterPro"/>
</dbReference>
<evidence type="ECO:0000256" key="1">
    <source>
        <dbReference type="ARBA" id="ARBA00004323"/>
    </source>
</evidence>
<name>A0A640WGG0_9GAMM</name>
<keyword evidence="7" id="KW-0325">Glycoprotein</keyword>
<protein>
    <submittedName>
        <fullName evidence="8">Sulfotransferase family protein</fullName>
    </submittedName>
</protein>
<reference evidence="8 9" key="1">
    <citation type="submission" date="2019-08" db="EMBL/GenBank/DDBJ databases">
        <title>Bioinformatics analysis of the strain L3 and L5.</title>
        <authorList>
            <person name="Li X."/>
        </authorList>
    </citation>
    <scope>NUCLEOTIDE SEQUENCE [LARGE SCALE GENOMIC DNA]</scope>
    <source>
        <strain evidence="8 9">L3</strain>
    </source>
</reference>
<dbReference type="Proteomes" id="UP000466024">
    <property type="component" value="Unassembled WGS sequence"/>
</dbReference>
<keyword evidence="6" id="KW-0472">Membrane</keyword>
<accession>A0A640WGG0</accession>
<comment type="caution">
    <text evidence="8">The sequence shown here is derived from an EMBL/GenBank/DDBJ whole genome shotgun (WGS) entry which is preliminary data.</text>
</comment>
<keyword evidence="4" id="KW-1133">Transmembrane helix</keyword>
<evidence type="ECO:0000256" key="4">
    <source>
        <dbReference type="ARBA" id="ARBA00022989"/>
    </source>
</evidence>
<dbReference type="GO" id="GO:0016051">
    <property type="term" value="P:carbohydrate biosynthetic process"/>
    <property type="evidence" value="ECO:0007669"/>
    <property type="project" value="InterPro"/>
</dbReference>
<dbReference type="AlphaFoldDB" id="A0A640WGG0"/>
<keyword evidence="9" id="KW-1185">Reference proteome</keyword>